<dbReference type="Gene3D" id="1.10.10.10">
    <property type="entry name" value="Winged helix-like DNA-binding domain superfamily/Winged helix DNA-binding domain"/>
    <property type="match status" value="1"/>
</dbReference>
<accession>A0ABZ2LSM6</accession>
<dbReference type="PANTHER" id="PTHR33204">
    <property type="entry name" value="TRANSCRIPTIONAL REGULATOR, MARR FAMILY"/>
    <property type="match status" value="1"/>
</dbReference>
<dbReference type="InterPro" id="IPR036388">
    <property type="entry name" value="WH-like_DNA-bd_sf"/>
</dbReference>
<evidence type="ECO:0000256" key="4">
    <source>
        <dbReference type="SAM" id="MobiDB-lite"/>
    </source>
</evidence>
<evidence type="ECO:0000256" key="3">
    <source>
        <dbReference type="ARBA" id="ARBA00023163"/>
    </source>
</evidence>
<evidence type="ECO:0000313" key="7">
    <source>
        <dbReference type="Proteomes" id="UP001370348"/>
    </source>
</evidence>
<feature type="compositionally biased region" description="Low complexity" evidence="4">
    <location>
        <begin position="158"/>
        <end position="168"/>
    </location>
</feature>
<dbReference type="PANTHER" id="PTHR33204:SF18">
    <property type="entry name" value="TRANSCRIPTIONAL REGULATORY PROTEIN"/>
    <property type="match status" value="1"/>
</dbReference>
<dbReference type="InterPro" id="IPR002577">
    <property type="entry name" value="HTH_HxlR"/>
</dbReference>
<feature type="region of interest" description="Disordered" evidence="4">
    <location>
        <begin position="134"/>
        <end position="168"/>
    </location>
</feature>
<dbReference type="EMBL" id="CP089984">
    <property type="protein sequence ID" value="WXB13929.1"/>
    <property type="molecule type" value="Genomic_DNA"/>
</dbReference>
<dbReference type="InterPro" id="IPR036390">
    <property type="entry name" value="WH_DNA-bd_sf"/>
</dbReference>
<proteinExistence type="predicted"/>
<evidence type="ECO:0000259" key="5">
    <source>
        <dbReference type="PROSITE" id="PS51118"/>
    </source>
</evidence>
<evidence type="ECO:0000313" key="6">
    <source>
        <dbReference type="EMBL" id="WXB13929.1"/>
    </source>
</evidence>
<gene>
    <name evidence="6" type="ORF">LZC94_39635</name>
</gene>
<evidence type="ECO:0000256" key="2">
    <source>
        <dbReference type="ARBA" id="ARBA00023125"/>
    </source>
</evidence>
<keyword evidence="2" id="KW-0238">DNA-binding</keyword>
<name>A0ABZ2LSM6_9BACT</name>
<dbReference type="Pfam" id="PF01638">
    <property type="entry name" value="HxlR"/>
    <property type="match status" value="1"/>
</dbReference>
<dbReference type="SUPFAM" id="SSF46785">
    <property type="entry name" value="Winged helix' DNA-binding domain"/>
    <property type="match status" value="1"/>
</dbReference>
<sequence length="168" mass="18617">MKRISLEQAECPVARALDAIGDWWSLLIVRDAFAGARRFGEFQKGLGVSKGILATRLRDLVALGILDTAPASDGTAYQEYVLTKRGRDLFPIVVGLRQWGEDHCFEAGEAHSILVDNETGKRIERMQLRAKDGRVLTSNDTTVKKLPSPRASKRTARASRTPRSSRNP</sequence>
<dbReference type="PROSITE" id="PS51118">
    <property type="entry name" value="HTH_HXLR"/>
    <property type="match status" value="1"/>
</dbReference>
<evidence type="ECO:0000256" key="1">
    <source>
        <dbReference type="ARBA" id="ARBA00023015"/>
    </source>
</evidence>
<dbReference type="RefSeq" id="WP_394823545.1">
    <property type="nucleotide sequence ID" value="NZ_CP089984.1"/>
</dbReference>
<dbReference type="Proteomes" id="UP001370348">
    <property type="component" value="Chromosome"/>
</dbReference>
<keyword evidence="3" id="KW-0804">Transcription</keyword>
<protein>
    <submittedName>
        <fullName evidence="6">Helix-turn-helix transcriptional regulator</fullName>
    </submittedName>
</protein>
<keyword evidence="1" id="KW-0805">Transcription regulation</keyword>
<feature type="domain" description="HTH hxlR-type" evidence="5">
    <location>
        <begin position="11"/>
        <end position="108"/>
    </location>
</feature>
<keyword evidence="7" id="KW-1185">Reference proteome</keyword>
<reference evidence="6 7" key="1">
    <citation type="submission" date="2021-12" db="EMBL/GenBank/DDBJ databases">
        <title>Discovery of the Pendulisporaceae a myxobacterial family with distinct sporulation behavior and unique specialized metabolism.</title>
        <authorList>
            <person name="Garcia R."/>
            <person name="Popoff A."/>
            <person name="Bader C.D."/>
            <person name="Loehr J."/>
            <person name="Walesch S."/>
            <person name="Walt C."/>
            <person name="Boldt J."/>
            <person name="Bunk B."/>
            <person name="Haeckl F.J.F.P.J."/>
            <person name="Gunesch A.P."/>
            <person name="Birkelbach J."/>
            <person name="Nuebel U."/>
            <person name="Pietschmann T."/>
            <person name="Bach T."/>
            <person name="Mueller R."/>
        </authorList>
    </citation>
    <scope>NUCLEOTIDE SEQUENCE [LARGE SCALE GENOMIC DNA]</scope>
    <source>
        <strain evidence="6 7">MSr11954</strain>
    </source>
</reference>
<organism evidence="6 7">
    <name type="scientific">Pendulispora albinea</name>
    <dbReference type="NCBI Taxonomy" id="2741071"/>
    <lineage>
        <taxon>Bacteria</taxon>
        <taxon>Pseudomonadati</taxon>
        <taxon>Myxococcota</taxon>
        <taxon>Myxococcia</taxon>
        <taxon>Myxococcales</taxon>
        <taxon>Sorangiineae</taxon>
        <taxon>Pendulisporaceae</taxon>
        <taxon>Pendulispora</taxon>
    </lineage>
</organism>